<dbReference type="RefSeq" id="WP_177209059.1">
    <property type="nucleotide sequence ID" value="NZ_FOVN01000015.1"/>
</dbReference>
<dbReference type="EMBL" id="FOVN01000015">
    <property type="protein sequence ID" value="SFO02515.1"/>
    <property type="molecule type" value="Genomic_DNA"/>
</dbReference>
<accession>A0A1I5DTE9</accession>
<protein>
    <submittedName>
        <fullName evidence="1">Uncharacterized protein</fullName>
    </submittedName>
</protein>
<gene>
    <name evidence="1" type="ORF">SAMN04487989_1154</name>
</gene>
<reference evidence="2" key="1">
    <citation type="submission" date="2016-10" db="EMBL/GenBank/DDBJ databases">
        <authorList>
            <person name="Varghese N."/>
            <person name="Submissions S."/>
        </authorList>
    </citation>
    <scope>NUCLEOTIDE SEQUENCE [LARGE SCALE GENOMIC DNA]</scope>
    <source>
        <strain evidence="2">DSM 23925</strain>
    </source>
</reference>
<sequence length="161" mass="19250">MKIKFLISSIIIFLLFQKDEIVGKYRDNFGTEYIFNSDYTYEYNASFHFMGFWSKGKWRVKNDTIYYEAIPSYDTLRIKGRKDSLILSRNKTPQLISANSYEEIFWPKSSGEQDVHKSKLFYKDGKLYKIKKNGKLITKKRTKSDRIDGEKFDPWFNKVNE</sequence>
<organism evidence="1 2">
    <name type="scientific">Bizionia echini</name>
    <dbReference type="NCBI Taxonomy" id="649333"/>
    <lineage>
        <taxon>Bacteria</taxon>
        <taxon>Pseudomonadati</taxon>
        <taxon>Bacteroidota</taxon>
        <taxon>Flavobacteriia</taxon>
        <taxon>Flavobacteriales</taxon>
        <taxon>Flavobacteriaceae</taxon>
        <taxon>Bizionia</taxon>
    </lineage>
</organism>
<name>A0A1I5DTE9_9FLAO</name>
<evidence type="ECO:0000313" key="1">
    <source>
        <dbReference type="EMBL" id="SFO02515.1"/>
    </source>
</evidence>
<dbReference type="Proteomes" id="UP000198705">
    <property type="component" value="Unassembled WGS sequence"/>
</dbReference>
<dbReference type="AlphaFoldDB" id="A0A1I5DTE9"/>
<evidence type="ECO:0000313" key="2">
    <source>
        <dbReference type="Proteomes" id="UP000198705"/>
    </source>
</evidence>
<proteinExistence type="predicted"/>
<keyword evidence="2" id="KW-1185">Reference proteome</keyword>
<dbReference type="STRING" id="649333.SAMN04487989_1154"/>